<dbReference type="AlphaFoldDB" id="A0A0W8EMQ8"/>
<feature type="domain" description="PEGA" evidence="2">
    <location>
        <begin position="116"/>
        <end position="182"/>
    </location>
</feature>
<accession>A0A0W8EMQ8</accession>
<feature type="domain" description="PEGA" evidence="2">
    <location>
        <begin position="39"/>
        <end position="110"/>
    </location>
</feature>
<dbReference type="EMBL" id="LNQE01001742">
    <property type="protein sequence ID" value="KUG10039.1"/>
    <property type="molecule type" value="Genomic_DNA"/>
</dbReference>
<feature type="transmembrane region" description="Helical" evidence="1">
    <location>
        <begin position="193"/>
        <end position="210"/>
    </location>
</feature>
<dbReference type="Pfam" id="PF08308">
    <property type="entry name" value="PEGA"/>
    <property type="match status" value="2"/>
</dbReference>
<gene>
    <name evidence="3" type="ORF">ASZ90_016563</name>
</gene>
<organism evidence="3">
    <name type="scientific">hydrocarbon metagenome</name>
    <dbReference type="NCBI Taxonomy" id="938273"/>
    <lineage>
        <taxon>unclassified sequences</taxon>
        <taxon>metagenomes</taxon>
        <taxon>ecological metagenomes</taxon>
    </lineage>
</organism>
<keyword evidence="1" id="KW-1133">Transmembrane helix</keyword>
<reference evidence="3" key="1">
    <citation type="journal article" date="2015" name="Proc. Natl. Acad. Sci. U.S.A.">
        <title>Networks of energetic and metabolic interactions define dynamics in microbial communities.</title>
        <authorList>
            <person name="Embree M."/>
            <person name="Liu J.K."/>
            <person name="Al-Bassam M.M."/>
            <person name="Zengler K."/>
        </authorList>
    </citation>
    <scope>NUCLEOTIDE SEQUENCE</scope>
</reference>
<dbReference type="InterPro" id="IPR013229">
    <property type="entry name" value="PEGA"/>
</dbReference>
<name>A0A0W8EMQ8_9ZZZZ</name>
<keyword evidence="1" id="KW-0812">Transmembrane</keyword>
<sequence>MRLTRAGYQDWTGTVSIGSGVTTYLSQTLVVNPQPMYATVSVSSSPAGASVYVDGVYKGQTRDGSPLVSTMVLPGVHTLRLAKAGYQDYETTQNVVAGQDYVVSVTLNPVQNPTTGAISVISAPSSAEVYLNNVFKGITPLTLDSLTPGSYTVLLKIGGYQDWQATQQVTAGQTAQISATLLPSATPTPTKTGLFPLTVLAGIGILFLAARKKS</sequence>
<keyword evidence="1" id="KW-0472">Membrane</keyword>
<evidence type="ECO:0000259" key="2">
    <source>
        <dbReference type="Pfam" id="PF08308"/>
    </source>
</evidence>
<evidence type="ECO:0000313" key="3">
    <source>
        <dbReference type="EMBL" id="KUG10039.1"/>
    </source>
</evidence>
<dbReference type="PANTHER" id="PTHR36194:SF1">
    <property type="entry name" value="S-LAYER-LIKE PROTEIN"/>
    <property type="match status" value="1"/>
</dbReference>
<dbReference type="PANTHER" id="PTHR36194">
    <property type="entry name" value="S-LAYER-LIKE PROTEIN"/>
    <property type="match status" value="1"/>
</dbReference>
<comment type="caution">
    <text evidence="3">The sequence shown here is derived from an EMBL/GenBank/DDBJ whole genome shotgun (WGS) entry which is preliminary data.</text>
</comment>
<proteinExistence type="predicted"/>
<protein>
    <submittedName>
        <fullName evidence="3">S-layer-like array protein</fullName>
    </submittedName>
</protein>
<evidence type="ECO:0000256" key="1">
    <source>
        <dbReference type="SAM" id="Phobius"/>
    </source>
</evidence>